<dbReference type="RefSeq" id="WP_221005786.1">
    <property type="nucleotide sequence ID" value="NZ_CP081150.1"/>
</dbReference>
<gene>
    <name evidence="1" type="ORF">K4H28_14125</name>
</gene>
<protein>
    <recommendedName>
        <fullName evidence="3">HTH cro/C1-type domain-containing protein</fullName>
    </recommendedName>
</protein>
<dbReference type="InterPro" id="IPR010982">
    <property type="entry name" value="Lambda_DNA-bd_dom_sf"/>
</dbReference>
<dbReference type="EMBL" id="CP081150">
    <property type="protein sequence ID" value="QZA77405.1"/>
    <property type="molecule type" value="Genomic_DNA"/>
</dbReference>
<sequence>MQTITQQLLDHIYAEAARKGLNKAELASQAGLLPTVMSRAYRRGVMNIDSLEKLAAVCGLTLSLTPKQSQLAKKLNEGSLF</sequence>
<accession>A0ABX8Z6I4</accession>
<dbReference type="Proteomes" id="UP000825679">
    <property type="component" value="Chromosome"/>
</dbReference>
<proteinExistence type="predicted"/>
<reference evidence="1 2" key="1">
    <citation type="submission" date="2021-08" db="EMBL/GenBank/DDBJ databases">
        <title>complete genome sequencing of Deefgea sp. D25.</title>
        <authorList>
            <person name="Bae J.-W."/>
            <person name="Gim D.-H."/>
        </authorList>
    </citation>
    <scope>NUCLEOTIDE SEQUENCE [LARGE SCALE GENOMIC DNA]</scope>
    <source>
        <strain evidence="1 2">D25</strain>
    </source>
</reference>
<evidence type="ECO:0000313" key="2">
    <source>
        <dbReference type="Proteomes" id="UP000825679"/>
    </source>
</evidence>
<keyword evidence="2" id="KW-1185">Reference proteome</keyword>
<dbReference type="SUPFAM" id="SSF47413">
    <property type="entry name" value="lambda repressor-like DNA-binding domains"/>
    <property type="match status" value="1"/>
</dbReference>
<evidence type="ECO:0008006" key="3">
    <source>
        <dbReference type="Google" id="ProtNLM"/>
    </source>
</evidence>
<name>A0ABX8Z6I4_9NEIS</name>
<organism evidence="1 2">
    <name type="scientific">Deefgea tanakiae</name>
    <dbReference type="NCBI Taxonomy" id="2865840"/>
    <lineage>
        <taxon>Bacteria</taxon>
        <taxon>Pseudomonadati</taxon>
        <taxon>Pseudomonadota</taxon>
        <taxon>Betaproteobacteria</taxon>
        <taxon>Neisseriales</taxon>
        <taxon>Chitinibacteraceae</taxon>
        <taxon>Deefgea</taxon>
    </lineage>
</organism>
<evidence type="ECO:0000313" key="1">
    <source>
        <dbReference type="EMBL" id="QZA77405.1"/>
    </source>
</evidence>